<dbReference type="InParanoid" id="A0A6P4AX82"/>
<proteinExistence type="predicted"/>
<keyword evidence="6" id="KW-1133">Transmembrane helix</keyword>
<gene>
    <name evidence="13" type="primary">LOC107435135</name>
</gene>
<dbReference type="Pfam" id="PF00560">
    <property type="entry name" value="LRR_1"/>
    <property type="match status" value="1"/>
</dbReference>
<dbReference type="Pfam" id="PF08263">
    <property type="entry name" value="LRRNT_2"/>
    <property type="match status" value="1"/>
</dbReference>
<keyword evidence="2" id="KW-0433">Leucine-rich repeat</keyword>
<evidence type="ECO:0000256" key="7">
    <source>
        <dbReference type="ARBA" id="ARBA00023136"/>
    </source>
</evidence>
<dbReference type="InterPro" id="IPR032675">
    <property type="entry name" value="LRR_dom_sf"/>
</dbReference>
<evidence type="ECO:0000313" key="12">
    <source>
        <dbReference type="Proteomes" id="UP001652623"/>
    </source>
</evidence>
<evidence type="ECO:0000256" key="4">
    <source>
        <dbReference type="ARBA" id="ARBA00022729"/>
    </source>
</evidence>
<dbReference type="PANTHER" id="PTHR48061">
    <property type="entry name" value="LEUCINE-RICH REPEAT RECEPTOR PROTEIN KINASE EMS1-LIKE-RELATED"/>
    <property type="match status" value="1"/>
</dbReference>
<keyword evidence="8" id="KW-0675">Receptor</keyword>
<comment type="subcellular location">
    <subcellularLocation>
        <location evidence="1">Membrane</location>
        <topology evidence="1">Single-pass type I membrane protein</topology>
    </subcellularLocation>
</comment>
<dbReference type="InterPro" id="IPR001611">
    <property type="entry name" value="Leu-rich_rpt"/>
</dbReference>
<evidence type="ECO:0000313" key="13">
    <source>
        <dbReference type="RefSeq" id="XP_015902176.2"/>
    </source>
</evidence>
<dbReference type="InterPro" id="IPR046956">
    <property type="entry name" value="RLP23-like"/>
</dbReference>
<evidence type="ECO:0000256" key="10">
    <source>
        <dbReference type="SAM" id="SignalP"/>
    </source>
</evidence>
<dbReference type="RefSeq" id="XP_015902176.2">
    <property type="nucleotide sequence ID" value="XM_016046690.2"/>
</dbReference>
<reference evidence="13" key="1">
    <citation type="submission" date="2025-08" db="UniProtKB">
        <authorList>
            <consortium name="RefSeq"/>
        </authorList>
    </citation>
    <scope>IDENTIFICATION</scope>
    <source>
        <tissue evidence="13">Seedling</tissue>
    </source>
</reference>
<feature type="chain" id="PRO_5045037819" evidence="10">
    <location>
        <begin position="23"/>
        <end position="368"/>
    </location>
</feature>
<name>A0A6P4AX82_ZIZJJ</name>
<dbReference type="Proteomes" id="UP001652623">
    <property type="component" value="Chromosome 7"/>
</dbReference>
<keyword evidence="4 10" id="KW-0732">Signal</keyword>
<feature type="domain" description="Leucine-rich repeat-containing N-terminal plant-type" evidence="11">
    <location>
        <begin position="40"/>
        <end position="92"/>
    </location>
</feature>
<dbReference type="GeneID" id="107435135"/>
<evidence type="ECO:0000259" key="11">
    <source>
        <dbReference type="Pfam" id="PF08263"/>
    </source>
</evidence>
<keyword evidence="9" id="KW-0325">Glycoprotein</keyword>
<dbReference type="KEGG" id="zju:107435135"/>
<evidence type="ECO:0000256" key="8">
    <source>
        <dbReference type="ARBA" id="ARBA00023170"/>
    </source>
</evidence>
<keyword evidence="5" id="KW-0677">Repeat</keyword>
<evidence type="ECO:0000256" key="3">
    <source>
        <dbReference type="ARBA" id="ARBA00022692"/>
    </source>
</evidence>
<keyword evidence="7" id="KW-0472">Membrane</keyword>
<feature type="signal peptide" evidence="10">
    <location>
        <begin position="1"/>
        <end position="22"/>
    </location>
</feature>
<dbReference type="InterPro" id="IPR013210">
    <property type="entry name" value="LRR_N_plant-typ"/>
</dbReference>
<protein>
    <submittedName>
        <fullName evidence="13">Receptor-like protein 7</fullName>
    </submittedName>
</protein>
<keyword evidence="3" id="KW-0812">Transmembrane</keyword>
<dbReference type="SUPFAM" id="SSF52058">
    <property type="entry name" value="L domain-like"/>
    <property type="match status" value="1"/>
</dbReference>
<dbReference type="PANTHER" id="PTHR48061:SF12">
    <property type="entry name" value="DISEASE RESISTANCE LIKE PROTEIN"/>
    <property type="match status" value="1"/>
</dbReference>
<accession>A0A6P4AX82</accession>
<keyword evidence="12" id="KW-1185">Reference proteome</keyword>
<evidence type="ECO:0000256" key="2">
    <source>
        <dbReference type="ARBA" id="ARBA00022614"/>
    </source>
</evidence>
<dbReference type="GO" id="GO:0005886">
    <property type="term" value="C:plasma membrane"/>
    <property type="evidence" value="ECO:0007669"/>
    <property type="project" value="UniProtKB-SubCell"/>
</dbReference>
<evidence type="ECO:0000256" key="6">
    <source>
        <dbReference type="ARBA" id="ARBA00022989"/>
    </source>
</evidence>
<evidence type="ECO:0000256" key="5">
    <source>
        <dbReference type="ARBA" id="ARBA00022737"/>
    </source>
</evidence>
<dbReference type="Gene3D" id="3.80.10.10">
    <property type="entry name" value="Ribonuclease Inhibitor"/>
    <property type="match status" value="2"/>
</dbReference>
<organism evidence="12 13">
    <name type="scientific">Ziziphus jujuba</name>
    <name type="common">Chinese jujube</name>
    <name type="synonym">Ziziphus sativa</name>
    <dbReference type="NCBI Taxonomy" id="326968"/>
    <lineage>
        <taxon>Eukaryota</taxon>
        <taxon>Viridiplantae</taxon>
        <taxon>Streptophyta</taxon>
        <taxon>Embryophyta</taxon>
        <taxon>Tracheophyta</taxon>
        <taxon>Spermatophyta</taxon>
        <taxon>Magnoliopsida</taxon>
        <taxon>eudicotyledons</taxon>
        <taxon>Gunneridae</taxon>
        <taxon>Pentapetalae</taxon>
        <taxon>rosids</taxon>
        <taxon>fabids</taxon>
        <taxon>Rosales</taxon>
        <taxon>Rhamnaceae</taxon>
        <taxon>Paliureae</taxon>
        <taxon>Ziziphus</taxon>
    </lineage>
</organism>
<sequence length="368" mass="40945">MGLAMLLLLFLKVSLLYGIVVAHHDQYNYSFTSLQPATCHDDEKLALLQFRDSFLINESASGYEGAYPKVLQWNSQGETISNCCSWDGMECDEETGNVIALDLSNSCLYGSINSTSSLFRLVHLQRLNLADNHFNFSQIPTSIGQFSGMTHLNLSYFAFSRQVPFDISHLSNLSSLDLSFNYNQNSEKEILELKNPDLTTLLQNLTGLQILNLNYVDISSVVPNFFATFTSLTSLLLYDCELQGEFPATIFQLSYIQILNIGSNSNLTGYLPEFLRPSPLKILRLEGTKFSRSLPSSIQMLESLERLTTGGCYFLGPIPFSLGKLTKLSMLHLGDNSLNGSILFSLQNLTQLTFLALQSNQITGAIPS</sequence>
<evidence type="ECO:0000256" key="9">
    <source>
        <dbReference type="ARBA" id="ARBA00023180"/>
    </source>
</evidence>
<dbReference type="AlphaFoldDB" id="A0A6P4AX82"/>
<evidence type="ECO:0000256" key="1">
    <source>
        <dbReference type="ARBA" id="ARBA00004479"/>
    </source>
</evidence>